<evidence type="ECO:0000256" key="1">
    <source>
        <dbReference type="SAM" id="Phobius"/>
    </source>
</evidence>
<accession>A0AAN5CMX1</accession>
<keyword evidence="3" id="KW-1185">Reference proteome</keyword>
<evidence type="ECO:0008006" key="4">
    <source>
        <dbReference type="Google" id="ProtNLM"/>
    </source>
</evidence>
<gene>
    <name evidence="2" type="ORF">PMAYCL1PPCAC_17455</name>
</gene>
<evidence type="ECO:0000313" key="2">
    <source>
        <dbReference type="EMBL" id="GMR47260.1"/>
    </source>
</evidence>
<reference evidence="3" key="1">
    <citation type="submission" date="2022-10" db="EMBL/GenBank/DDBJ databases">
        <title>Genome assembly of Pristionchus species.</title>
        <authorList>
            <person name="Yoshida K."/>
            <person name="Sommer R.J."/>
        </authorList>
    </citation>
    <scope>NUCLEOTIDE SEQUENCE [LARGE SCALE GENOMIC DNA]</scope>
    <source>
        <strain evidence="3">RS5460</strain>
    </source>
</reference>
<keyword evidence="1" id="KW-0472">Membrane</keyword>
<dbReference type="EMBL" id="BTRK01000004">
    <property type="protein sequence ID" value="GMR47260.1"/>
    <property type="molecule type" value="Genomic_DNA"/>
</dbReference>
<keyword evidence="1" id="KW-1133">Transmembrane helix</keyword>
<proteinExistence type="predicted"/>
<dbReference type="AlphaFoldDB" id="A0AAN5CMX1"/>
<feature type="non-terminal residue" evidence="2">
    <location>
        <position position="1"/>
    </location>
</feature>
<evidence type="ECO:0000313" key="3">
    <source>
        <dbReference type="Proteomes" id="UP001328107"/>
    </source>
</evidence>
<organism evidence="2 3">
    <name type="scientific">Pristionchus mayeri</name>
    <dbReference type="NCBI Taxonomy" id="1317129"/>
    <lineage>
        <taxon>Eukaryota</taxon>
        <taxon>Metazoa</taxon>
        <taxon>Ecdysozoa</taxon>
        <taxon>Nematoda</taxon>
        <taxon>Chromadorea</taxon>
        <taxon>Rhabditida</taxon>
        <taxon>Rhabditina</taxon>
        <taxon>Diplogasteromorpha</taxon>
        <taxon>Diplogasteroidea</taxon>
        <taxon>Neodiplogasteridae</taxon>
        <taxon>Pristionchus</taxon>
    </lineage>
</organism>
<name>A0AAN5CMX1_9BILA</name>
<feature type="transmembrane region" description="Helical" evidence="1">
    <location>
        <begin position="6"/>
        <end position="30"/>
    </location>
</feature>
<dbReference type="Proteomes" id="UP001328107">
    <property type="component" value="Unassembled WGS sequence"/>
</dbReference>
<keyword evidence="1" id="KW-0812">Transmembrane</keyword>
<sequence length="157" mass="17781">HLENLFWGFLMTTMIDSASLVCLTLTSILIRMKIRNSSEQTLNVKYQLRETSAITGVMLQCGVTSLIAKVLSSRTPSISSLQLCAMGFAWSVVYPIFMQIETTNCLICCTTLLVRHAGFRRHILRAIGRVTPAMTITEHSEKTVQQMYFSELRKAWE</sequence>
<comment type="caution">
    <text evidence="2">The sequence shown here is derived from an EMBL/GenBank/DDBJ whole genome shotgun (WGS) entry which is preliminary data.</text>
</comment>
<protein>
    <recommendedName>
        <fullName evidence="4">G protein-coupled receptor</fullName>
    </recommendedName>
</protein>